<dbReference type="EMBL" id="JADCKL010000012">
    <property type="protein sequence ID" value="MBE5064043.1"/>
    <property type="molecule type" value="Genomic_DNA"/>
</dbReference>
<evidence type="ECO:0000313" key="2">
    <source>
        <dbReference type="EMBL" id="MBE5064043.1"/>
    </source>
</evidence>
<sequence length="219" mass="24434">MSKLSKLFAFVSALIMTVTLGAGTARAAEATDPYPEIEKIATSEILEQNEDSYYVYFYKANCPYCNEVKEAINEFAAGGGEIYAVDYGVLSNRVNGYDWTEVAAKYNKKIGWIDNEGRKNYLPGESEEKYLNNTEVNMYGKVIRYQITEINEYNVDQFEGAEIGDIYTDVQTPEIDYASVKDTADLVIAGVPTMLHVSNGEIDGFYFDSVEIAALLANM</sequence>
<proteinExistence type="predicted"/>
<name>A0ABR9RM22_9FIRM</name>
<evidence type="ECO:0000256" key="1">
    <source>
        <dbReference type="SAM" id="SignalP"/>
    </source>
</evidence>
<accession>A0ABR9RM22</accession>
<organism evidence="2 3">
    <name type="scientific">Claveliimonas monacensis</name>
    <dbReference type="NCBI Taxonomy" id="2779351"/>
    <lineage>
        <taxon>Bacteria</taxon>
        <taxon>Bacillati</taxon>
        <taxon>Bacillota</taxon>
        <taxon>Clostridia</taxon>
        <taxon>Lachnospirales</taxon>
        <taxon>Lachnospiraceae</taxon>
        <taxon>Claveliimonas</taxon>
    </lineage>
</organism>
<gene>
    <name evidence="2" type="ORF">INF30_12345</name>
</gene>
<keyword evidence="1" id="KW-0732">Signal</keyword>
<dbReference type="RefSeq" id="WP_226395446.1">
    <property type="nucleotide sequence ID" value="NZ_JADCKL010000012.1"/>
</dbReference>
<feature type="signal peptide" evidence="1">
    <location>
        <begin position="1"/>
        <end position="27"/>
    </location>
</feature>
<comment type="caution">
    <text evidence="2">The sequence shown here is derived from an EMBL/GenBank/DDBJ whole genome shotgun (WGS) entry which is preliminary data.</text>
</comment>
<protein>
    <submittedName>
        <fullName evidence="2">Uncharacterized protein</fullName>
    </submittedName>
</protein>
<keyword evidence="3" id="KW-1185">Reference proteome</keyword>
<feature type="chain" id="PRO_5046622112" evidence="1">
    <location>
        <begin position="28"/>
        <end position="219"/>
    </location>
</feature>
<reference evidence="2 3" key="1">
    <citation type="submission" date="2020-10" db="EMBL/GenBank/DDBJ databases">
        <title>ChiBAC.</title>
        <authorList>
            <person name="Zenner C."/>
            <person name="Hitch T.C.A."/>
            <person name="Clavel T."/>
        </authorList>
    </citation>
    <scope>NUCLEOTIDE SEQUENCE [LARGE SCALE GENOMIC DNA]</scope>
    <source>
        <strain evidence="2 3">DSM 108991</strain>
    </source>
</reference>
<dbReference type="SUPFAM" id="SSF52833">
    <property type="entry name" value="Thioredoxin-like"/>
    <property type="match status" value="1"/>
</dbReference>
<dbReference type="Proteomes" id="UP000758652">
    <property type="component" value="Unassembled WGS sequence"/>
</dbReference>
<dbReference type="InterPro" id="IPR036249">
    <property type="entry name" value="Thioredoxin-like_sf"/>
</dbReference>
<evidence type="ECO:0000313" key="3">
    <source>
        <dbReference type="Proteomes" id="UP000758652"/>
    </source>
</evidence>
<dbReference type="Gene3D" id="3.40.30.10">
    <property type="entry name" value="Glutaredoxin"/>
    <property type="match status" value="1"/>
</dbReference>